<evidence type="ECO:0000259" key="11">
    <source>
        <dbReference type="PROSITE" id="PS51709"/>
    </source>
</evidence>
<sequence length="377" mass="41672">MVEIHCHGSYLVLQNVLELLLDLGVRLAEPGEFTKRAFLNGRIDLTRAEAVIDVLAAKTRKGVDLAQEQLSGALFDRIEPVRDSLLNMRAVIEVAIDFPDEDVDIISEYDLLARIGSEVERPLLYLLQQAEQGRVYRDGITVVIAGLPNVGKSSLLNTILQEKRALVTEIPGTTRDSIEEYVDICGMPVRLIDTAGIREEAGEVVEELGIQRARELINMADLVLFMVDGSRPLEDGDITLYQSVSHKPVLVVINKIDIAENDDVDLRKLSKDCRSVSVSAREQYNIDILKDQIFKTITAGTDQWEEGGCAPNLRHKLALGKALDACRRAINTLSAGLTIDLIAVDLQDCLDHLGDIVGLTTTEDILDVIFEQFCLGK</sequence>
<dbReference type="PANTHER" id="PTHR42714:SF2">
    <property type="entry name" value="TRNA MODIFICATION GTPASE GTPBP3, MITOCHONDRIAL"/>
    <property type="match status" value="1"/>
</dbReference>
<dbReference type="GO" id="GO:0030488">
    <property type="term" value="P:tRNA methylation"/>
    <property type="evidence" value="ECO:0007669"/>
    <property type="project" value="TreeGrafter"/>
</dbReference>
<keyword evidence="3 10" id="KW-0819">tRNA processing</keyword>
<dbReference type="GO" id="GO:0003924">
    <property type="term" value="F:GTPase activity"/>
    <property type="evidence" value="ECO:0007669"/>
    <property type="project" value="UniProtKB-UniRule"/>
</dbReference>
<feature type="binding site" evidence="10">
    <location>
        <begin position="168"/>
        <end position="174"/>
    </location>
    <ligand>
        <name>GTP</name>
        <dbReference type="ChEBI" id="CHEBI:37565"/>
    </ligand>
</feature>
<dbReference type="GO" id="GO:0002098">
    <property type="term" value="P:tRNA wobble uridine modification"/>
    <property type="evidence" value="ECO:0007669"/>
    <property type="project" value="TreeGrafter"/>
</dbReference>
<feature type="binding site" evidence="10">
    <location>
        <position position="170"/>
    </location>
    <ligand>
        <name>K(+)</name>
        <dbReference type="ChEBI" id="CHEBI:29103"/>
    </ligand>
</feature>
<dbReference type="InterPro" id="IPR025867">
    <property type="entry name" value="MnmE_helical"/>
</dbReference>
<keyword evidence="8 10" id="KW-0630">Potassium</keyword>
<dbReference type="Pfam" id="PF12631">
    <property type="entry name" value="MnmE_helical"/>
    <property type="match status" value="1"/>
</dbReference>
<feature type="binding site" evidence="10">
    <location>
        <position position="173"/>
    </location>
    <ligand>
        <name>K(+)</name>
        <dbReference type="ChEBI" id="CHEBI:29103"/>
    </ligand>
</feature>
<comment type="function">
    <text evidence="10">Exhibits a very high intrinsic GTPase hydrolysis rate. Involved in the addition of a carboxymethylaminomethyl (cmnm) group at the wobble position (U34) of certain tRNAs, forming tRNA-cmnm(5)s(2)U34.</text>
</comment>
<keyword evidence="5 10" id="KW-0547">Nucleotide-binding</keyword>
<accession>A0A8D5FD96</accession>
<organism evidence="12 13">
    <name type="scientific">Desulfomarina profundi</name>
    <dbReference type="NCBI Taxonomy" id="2772557"/>
    <lineage>
        <taxon>Bacteria</taxon>
        <taxon>Pseudomonadati</taxon>
        <taxon>Thermodesulfobacteriota</taxon>
        <taxon>Desulfobulbia</taxon>
        <taxon>Desulfobulbales</taxon>
        <taxon>Desulfobulbaceae</taxon>
        <taxon>Desulfomarina</taxon>
    </lineage>
</organism>
<evidence type="ECO:0000256" key="4">
    <source>
        <dbReference type="ARBA" id="ARBA00022723"/>
    </source>
</evidence>
<reference evidence="12" key="1">
    <citation type="submission" date="2020-09" db="EMBL/GenBank/DDBJ databases">
        <title>Desulfogranum mesoprofundum gen. nov., sp. nov., a novel mesophilic, sulfate-reducing chemolithoautotroph isolated from a deep-sea hydrothermal vent chimney in the Suiyo Seamount.</title>
        <authorList>
            <person name="Hashimoto Y."/>
            <person name="Nakagawa S."/>
        </authorList>
    </citation>
    <scope>NUCLEOTIDE SEQUENCE</scope>
    <source>
        <strain evidence="12">KT2</strain>
    </source>
</reference>
<dbReference type="NCBIfam" id="TIGR00450">
    <property type="entry name" value="mnmE_trmE_thdF"/>
    <property type="match status" value="1"/>
</dbReference>
<feature type="domain" description="TrmE-type G" evidence="11">
    <location>
        <begin position="139"/>
        <end position="298"/>
    </location>
</feature>
<name>A0A8D5FD96_9BACT</name>
<gene>
    <name evidence="10 12" type="primary">mnmE</name>
    <name evidence="10" type="synonym">trmE</name>
    <name evidence="12" type="ORF">DGMP_01050</name>
</gene>
<dbReference type="GO" id="GO:0046872">
    <property type="term" value="F:metal ion binding"/>
    <property type="evidence" value="ECO:0007669"/>
    <property type="project" value="UniProtKB-KW"/>
</dbReference>
<dbReference type="InterPro" id="IPR004520">
    <property type="entry name" value="GTPase_MnmE"/>
</dbReference>
<dbReference type="FunFam" id="3.40.50.300:FF:001376">
    <property type="entry name" value="tRNA modification GTPase MnmE"/>
    <property type="match status" value="1"/>
</dbReference>
<keyword evidence="4 10" id="KW-0479">Metal-binding</keyword>
<evidence type="ECO:0000256" key="8">
    <source>
        <dbReference type="ARBA" id="ARBA00022958"/>
    </source>
</evidence>
<evidence type="ECO:0000313" key="12">
    <source>
        <dbReference type="EMBL" id="BCL59412.1"/>
    </source>
</evidence>
<feature type="binding site" evidence="10">
    <location>
        <begin position="193"/>
        <end position="196"/>
    </location>
    <ligand>
        <name>GTP</name>
        <dbReference type="ChEBI" id="CHEBI:37565"/>
    </ligand>
</feature>
<evidence type="ECO:0000256" key="9">
    <source>
        <dbReference type="ARBA" id="ARBA00023134"/>
    </source>
</evidence>
<dbReference type="Pfam" id="PF01926">
    <property type="entry name" value="MMR_HSR1"/>
    <property type="match status" value="1"/>
</dbReference>
<dbReference type="EC" id="3.6.-.-" evidence="10"/>
<dbReference type="EMBL" id="AP024086">
    <property type="protein sequence ID" value="BCL59412.1"/>
    <property type="molecule type" value="Genomic_DNA"/>
</dbReference>
<evidence type="ECO:0000256" key="2">
    <source>
        <dbReference type="ARBA" id="ARBA00022490"/>
    </source>
</evidence>
<dbReference type="GO" id="GO:0005829">
    <property type="term" value="C:cytosol"/>
    <property type="evidence" value="ECO:0007669"/>
    <property type="project" value="TreeGrafter"/>
</dbReference>
<evidence type="ECO:0000313" key="13">
    <source>
        <dbReference type="Proteomes" id="UP000826725"/>
    </source>
</evidence>
<comment type="subcellular location">
    <subcellularLocation>
        <location evidence="10">Cytoplasm</location>
    </subcellularLocation>
</comment>
<dbReference type="Proteomes" id="UP000826725">
    <property type="component" value="Chromosome"/>
</dbReference>
<keyword evidence="2 10" id="KW-0963">Cytoplasm</keyword>
<evidence type="ECO:0000256" key="7">
    <source>
        <dbReference type="ARBA" id="ARBA00022842"/>
    </source>
</evidence>
<evidence type="ECO:0000256" key="1">
    <source>
        <dbReference type="ARBA" id="ARBA00011043"/>
    </source>
</evidence>
<feature type="binding site" evidence="10">
    <location>
        <begin position="279"/>
        <end position="281"/>
    </location>
    <ligand>
        <name>GTP</name>
        <dbReference type="ChEBI" id="CHEBI:37565"/>
    </ligand>
</feature>
<dbReference type="Pfam" id="PF10396">
    <property type="entry name" value="TrmE_N"/>
    <property type="match status" value="1"/>
</dbReference>
<dbReference type="InterPro" id="IPR031168">
    <property type="entry name" value="G_TrmE"/>
</dbReference>
<proteinExistence type="inferred from homology"/>
<comment type="cofactor">
    <cofactor evidence="10">
        <name>K(+)</name>
        <dbReference type="ChEBI" id="CHEBI:29103"/>
    </cofactor>
    <text evidence="10">Binds 1 potassium ion per subunit.</text>
</comment>
<evidence type="ECO:0000256" key="5">
    <source>
        <dbReference type="ARBA" id="ARBA00022741"/>
    </source>
</evidence>
<feature type="binding site" evidence="10">
    <location>
        <begin position="149"/>
        <end position="154"/>
    </location>
    <ligand>
        <name>GTP</name>
        <dbReference type="ChEBI" id="CHEBI:37565"/>
    </ligand>
</feature>
<keyword evidence="7 10" id="KW-0460">Magnesium</keyword>
<comment type="caution">
    <text evidence="10">Lacks conserved residue(s) required for the propagation of feature annotation.</text>
</comment>
<feature type="binding site" evidence="10">
    <location>
        <position position="149"/>
    </location>
    <ligand>
        <name>K(+)</name>
        <dbReference type="ChEBI" id="CHEBI:29103"/>
    </ligand>
</feature>
<feature type="binding site" evidence="10">
    <location>
        <position position="168"/>
    </location>
    <ligand>
        <name>K(+)</name>
        <dbReference type="ChEBI" id="CHEBI:29103"/>
    </ligand>
</feature>
<keyword evidence="6 10" id="KW-0378">Hydrolase</keyword>
<dbReference type="CDD" id="cd04164">
    <property type="entry name" value="trmE"/>
    <property type="match status" value="1"/>
</dbReference>
<dbReference type="InterPro" id="IPR018948">
    <property type="entry name" value="GTP-bd_TrmE_N"/>
</dbReference>
<comment type="similarity">
    <text evidence="1 10">Belongs to the TRAFAC class TrmE-Era-EngA-EngB-Septin-like GTPase superfamily. TrmE GTPase family.</text>
</comment>
<keyword evidence="13" id="KW-1185">Reference proteome</keyword>
<keyword evidence="9 10" id="KW-0342">GTP-binding</keyword>
<dbReference type="HAMAP" id="MF_00379">
    <property type="entry name" value="GTPase_MnmE"/>
    <property type="match status" value="1"/>
</dbReference>
<feature type="binding site" evidence="10">
    <location>
        <position position="174"/>
    </location>
    <ligand>
        <name>Mg(2+)</name>
        <dbReference type="ChEBI" id="CHEBI:18420"/>
    </ligand>
</feature>
<dbReference type="InterPro" id="IPR005225">
    <property type="entry name" value="Small_GTP-bd"/>
</dbReference>
<comment type="subunit">
    <text evidence="10">Homodimer. Heterotetramer of two MnmE and two MnmG subunits.</text>
</comment>
<evidence type="ECO:0000256" key="3">
    <source>
        <dbReference type="ARBA" id="ARBA00022694"/>
    </source>
</evidence>
<dbReference type="NCBIfam" id="TIGR00231">
    <property type="entry name" value="small_GTP"/>
    <property type="match status" value="1"/>
</dbReference>
<evidence type="ECO:0000256" key="10">
    <source>
        <dbReference type="HAMAP-Rule" id="MF_00379"/>
    </source>
</evidence>
<dbReference type="PROSITE" id="PS51709">
    <property type="entry name" value="G_TRME"/>
    <property type="match status" value="1"/>
</dbReference>
<dbReference type="GO" id="GO:0005525">
    <property type="term" value="F:GTP binding"/>
    <property type="evidence" value="ECO:0007669"/>
    <property type="project" value="UniProtKB-UniRule"/>
</dbReference>
<dbReference type="AlphaFoldDB" id="A0A8D5FD96"/>
<protein>
    <recommendedName>
        <fullName evidence="10">tRNA modification GTPase MnmE</fullName>
        <ecNumber evidence="10">3.6.-.-</ecNumber>
    </recommendedName>
</protein>
<dbReference type="KEGG" id="dbk:DGMP_01050"/>
<evidence type="ECO:0000256" key="6">
    <source>
        <dbReference type="ARBA" id="ARBA00022801"/>
    </source>
</evidence>
<dbReference type="InterPro" id="IPR006073">
    <property type="entry name" value="GTP-bd"/>
</dbReference>
<feature type="binding site" evidence="10">
    <location>
        <position position="153"/>
    </location>
    <ligand>
        <name>Mg(2+)</name>
        <dbReference type="ChEBI" id="CHEBI:18420"/>
    </ligand>
</feature>
<dbReference type="PANTHER" id="PTHR42714">
    <property type="entry name" value="TRNA MODIFICATION GTPASE GTPBP3"/>
    <property type="match status" value="1"/>
</dbReference>